<reference evidence="1" key="1">
    <citation type="submission" date="2022-04" db="EMBL/GenBank/DDBJ databases">
        <title>A functionally conserved STORR gene fusion in Papaver species that diverged 16.8 million years ago.</title>
        <authorList>
            <person name="Catania T."/>
        </authorList>
    </citation>
    <scope>NUCLEOTIDE SEQUENCE</scope>
    <source>
        <strain evidence="1">S-188037</strain>
    </source>
</reference>
<sequence>SLKEYNVEVKGPFTYSAHWYHDSKELLDEKQAIYKGFMIGLHASYLWRKRIQV</sequence>
<protein>
    <submittedName>
        <fullName evidence="1">Uncharacterized protein</fullName>
    </submittedName>
</protein>
<name>A0AAD4XDQ5_9MAGN</name>
<keyword evidence="2" id="KW-1185">Reference proteome</keyword>
<dbReference type="AlphaFoldDB" id="A0AAD4XDQ5"/>
<gene>
    <name evidence="1" type="ORF">MKW98_016264</name>
</gene>
<organism evidence="1 2">
    <name type="scientific">Papaver atlanticum</name>
    <dbReference type="NCBI Taxonomy" id="357466"/>
    <lineage>
        <taxon>Eukaryota</taxon>
        <taxon>Viridiplantae</taxon>
        <taxon>Streptophyta</taxon>
        <taxon>Embryophyta</taxon>
        <taxon>Tracheophyta</taxon>
        <taxon>Spermatophyta</taxon>
        <taxon>Magnoliopsida</taxon>
        <taxon>Ranunculales</taxon>
        <taxon>Papaveraceae</taxon>
        <taxon>Papaveroideae</taxon>
        <taxon>Papaver</taxon>
    </lineage>
</organism>
<accession>A0AAD4XDQ5</accession>
<dbReference type="Proteomes" id="UP001202328">
    <property type="component" value="Unassembled WGS sequence"/>
</dbReference>
<evidence type="ECO:0000313" key="2">
    <source>
        <dbReference type="Proteomes" id="UP001202328"/>
    </source>
</evidence>
<dbReference type="EMBL" id="JAJJMB010010581">
    <property type="protein sequence ID" value="KAI3907620.1"/>
    <property type="molecule type" value="Genomic_DNA"/>
</dbReference>
<comment type="caution">
    <text evidence="1">The sequence shown here is derived from an EMBL/GenBank/DDBJ whole genome shotgun (WGS) entry which is preliminary data.</text>
</comment>
<evidence type="ECO:0000313" key="1">
    <source>
        <dbReference type="EMBL" id="KAI3907620.1"/>
    </source>
</evidence>
<feature type="non-terminal residue" evidence="1">
    <location>
        <position position="53"/>
    </location>
</feature>
<proteinExistence type="predicted"/>